<dbReference type="AlphaFoldDB" id="A0AAN6LYZ0"/>
<keyword evidence="3" id="KW-1185">Reference proteome</keyword>
<proteinExistence type="predicted"/>
<evidence type="ECO:0000256" key="1">
    <source>
        <dbReference type="SAM" id="MobiDB-lite"/>
    </source>
</evidence>
<dbReference type="EMBL" id="WVTA01000005">
    <property type="protein sequence ID" value="KAK3210338.1"/>
    <property type="molecule type" value="Genomic_DNA"/>
</dbReference>
<dbReference type="Proteomes" id="UP001280581">
    <property type="component" value="Unassembled WGS sequence"/>
</dbReference>
<feature type="region of interest" description="Disordered" evidence="1">
    <location>
        <begin position="33"/>
        <end position="56"/>
    </location>
</feature>
<evidence type="ECO:0000313" key="2">
    <source>
        <dbReference type="EMBL" id="KAK3210338.1"/>
    </source>
</evidence>
<protein>
    <submittedName>
        <fullName evidence="2">Uncharacterized protein</fullName>
    </submittedName>
</protein>
<accession>A0AAN6LYZ0</accession>
<name>A0AAN6LYZ0_9PLEO</name>
<organism evidence="2 3">
    <name type="scientific">Pseudopithomyces chartarum</name>
    <dbReference type="NCBI Taxonomy" id="1892770"/>
    <lineage>
        <taxon>Eukaryota</taxon>
        <taxon>Fungi</taxon>
        <taxon>Dikarya</taxon>
        <taxon>Ascomycota</taxon>
        <taxon>Pezizomycotina</taxon>
        <taxon>Dothideomycetes</taxon>
        <taxon>Pleosporomycetidae</taxon>
        <taxon>Pleosporales</taxon>
        <taxon>Massarineae</taxon>
        <taxon>Didymosphaeriaceae</taxon>
        <taxon>Pseudopithomyces</taxon>
    </lineage>
</organism>
<sequence>MATLFTRLLPEHPHPSPLTTTISSILPVLTRQPSYGTLDTSDPSSDPPPPYSEDLPFQHVHVSVGNESDTDSEDSEDDEGDEIEQLYLMMNGPNPSNRFMGLMLRALGRTHFEYEDDEESVGRGELPGYYGGGRGGKDIIDAKSAAFWGLSLYSA</sequence>
<comment type="caution">
    <text evidence="2">The sequence shown here is derived from an EMBL/GenBank/DDBJ whole genome shotgun (WGS) entry which is preliminary data.</text>
</comment>
<feature type="region of interest" description="Disordered" evidence="1">
    <location>
        <begin position="1"/>
        <end position="20"/>
    </location>
</feature>
<evidence type="ECO:0000313" key="3">
    <source>
        <dbReference type="Proteomes" id="UP001280581"/>
    </source>
</evidence>
<reference evidence="2 3" key="1">
    <citation type="submission" date="2021-02" db="EMBL/GenBank/DDBJ databases">
        <title>Genome assembly of Pseudopithomyces chartarum.</title>
        <authorList>
            <person name="Jauregui R."/>
            <person name="Singh J."/>
            <person name="Voisey C."/>
        </authorList>
    </citation>
    <scope>NUCLEOTIDE SEQUENCE [LARGE SCALE GENOMIC DNA]</scope>
    <source>
        <strain evidence="2 3">AGR01</strain>
    </source>
</reference>
<gene>
    <name evidence="2" type="ORF">GRF29_44g2404504</name>
</gene>